<evidence type="ECO:0000259" key="1">
    <source>
        <dbReference type="PROSITE" id="PS51833"/>
    </source>
</evidence>
<dbReference type="Pfam" id="PF08668">
    <property type="entry name" value="HDOD"/>
    <property type="match status" value="1"/>
</dbReference>
<dbReference type="InterPro" id="IPR013976">
    <property type="entry name" value="HDOD"/>
</dbReference>
<dbReference type="EMBL" id="BAAAFA010000003">
    <property type="protein sequence ID" value="GAA0814787.1"/>
    <property type="molecule type" value="Genomic_DNA"/>
</dbReference>
<protein>
    <submittedName>
        <fullName evidence="2">HDOD domain-containing protein</fullName>
    </submittedName>
</protein>
<proteinExistence type="predicted"/>
<reference evidence="2 3" key="1">
    <citation type="journal article" date="2019" name="Int. J. Syst. Evol. Microbiol.">
        <title>The Global Catalogue of Microorganisms (GCM) 10K type strain sequencing project: providing services to taxonomists for standard genome sequencing and annotation.</title>
        <authorList>
            <consortium name="The Broad Institute Genomics Platform"/>
            <consortium name="The Broad Institute Genome Sequencing Center for Infectious Disease"/>
            <person name="Wu L."/>
            <person name="Ma J."/>
        </authorList>
    </citation>
    <scope>NUCLEOTIDE SEQUENCE [LARGE SCALE GENOMIC DNA]</scope>
    <source>
        <strain evidence="2 3">JCM 15608</strain>
    </source>
</reference>
<dbReference type="Proteomes" id="UP001500021">
    <property type="component" value="Unassembled WGS sequence"/>
</dbReference>
<feature type="domain" description="HDOD" evidence="1">
    <location>
        <begin position="13"/>
        <end position="206"/>
    </location>
</feature>
<dbReference type="PROSITE" id="PS51833">
    <property type="entry name" value="HDOD"/>
    <property type="match status" value="1"/>
</dbReference>
<dbReference type="RefSeq" id="WP_215980754.1">
    <property type="nucleotide sequence ID" value="NZ_BAAAFA010000003.1"/>
</dbReference>
<dbReference type="PANTHER" id="PTHR33525:SF3">
    <property type="entry name" value="RIBONUCLEASE Y"/>
    <property type="match status" value="1"/>
</dbReference>
<sequence length="280" mass="31200">MNVHDYALQANGSFALPDACFKVKALMEDETAEIANFADVIGTDPSMTSRLLQIANSAIYSFPGEISTISRAITIIGTQAIYNMMLVDVAASAFKHFENQAIDLKRFWRMSIYCGLVSKNLAIKAGIRDIERLFVAGLLQNFGELLVAKITPEIAQHCEKYTSDDLPWQRQQQVLGFTYTDISADLLKIWQLPEKIIMPIRFFNQAQDIQINKDVKVLYLASRLALIDSNSDEFTNEALIDNDLCDALGLSSDDLTQVNEVACEEAGSILALMNPKLFSQ</sequence>
<evidence type="ECO:0000313" key="2">
    <source>
        <dbReference type="EMBL" id="GAA0814787.1"/>
    </source>
</evidence>
<name>A0ABN1L5B9_9GAMM</name>
<evidence type="ECO:0000313" key="3">
    <source>
        <dbReference type="Proteomes" id="UP001500021"/>
    </source>
</evidence>
<keyword evidence="3" id="KW-1185">Reference proteome</keyword>
<dbReference type="InterPro" id="IPR052340">
    <property type="entry name" value="RNase_Y/CdgJ"/>
</dbReference>
<comment type="caution">
    <text evidence="2">The sequence shown here is derived from an EMBL/GenBank/DDBJ whole genome shotgun (WGS) entry which is preliminary data.</text>
</comment>
<gene>
    <name evidence="2" type="ORF">GCM10009111_12160</name>
</gene>
<accession>A0ABN1L5B9</accession>
<dbReference type="PANTHER" id="PTHR33525">
    <property type="match status" value="1"/>
</dbReference>
<organism evidence="2 3">
    <name type="scientific">Colwellia asteriadis</name>
    <dbReference type="NCBI Taxonomy" id="517723"/>
    <lineage>
        <taxon>Bacteria</taxon>
        <taxon>Pseudomonadati</taxon>
        <taxon>Pseudomonadota</taxon>
        <taxon>Gammaproteobacteria</taxon>
        <taxon>Alteromonadales</taxon>
        <taxon>Colwelliaceae</taxon>
        <taxon>Colwellia</taxon>
    </lineage>
</organism>